<proteinExistence type="predicted"/>
<organism evidence="2 4">
    <name type="scientific">Methylobacterium oxalidis</name>
    <dbReference type="NCBI Taxonomy" id="944322"/>
    <lineage>
        <taxon>Bacteria</taxon>
        <taxon>Pseudomonadati</taxon>
        <taxon>Pseudomonadota</taxon>
        <taxon>Alphaproteobacteria</taxon>
        <taxon>Hyphomicrobiales</taxon>
        <taxon>Methylobacteriaceae</taxon>
        <taxon>Methylobacterium</taxon>
    </lineage>
</organism>
<reference evidence="5" key="2">
    <citation type="journal article" date="2019" name="Int. J. Syst. Evol. Microbiol.">
        <title>The Global Catalogue of Microorganisms (GCM) 10K type strain sequencing project: providing services to taxonomists for standard genome sequencing and annotation.</title>
        <authorList>
            <consortium name="The Broad Institute Genomics Platform"/>
            <consortium name="The Broad Institute Genome Sequencing Center for Infectious Disease"/>
            <person name="Wu L."/>
            <person name="Ma J."/>
        </authorList>
    </citation>
    <scope>NUCLEOTIDE SEQUENCE [LARGE SCALE GENOMIC DNA]</scope>
    <source>
        <strain evidence="5">NBRC 107715</strain>
    </source>
</reference>
<comment type="caution">
    <text evidence="2">The sequence shown here is derived from an EMBL/GenBank/DDBJ whole genome shotgun (WGS) entry which is preliminary data.</text>
</comment>
<evidence type="ECO:0000313" key="5">
    <source>
        <dbReference type="Proteomes" id="UP001156856"/>
    </source>
</evidence>
<reference evidence="3" key="1">
    <citation type="journal article" date="2014" name="Int. J. Syst. Evol. Microbiol.">
        <title>Complete genome of a new Firmicutes species belonging to the dominant human colonic microbiota ('Ruminococcus bicirculans') reveals two chromosomes and a selective capacity to utilize plant glucans.</title>
        <authorList>
            <consortium name="NISC Comparative Sequencing Program"/>
            <person name="Wegmann U."/>
            <person name="Louis P."/>
            <person name="Goesmann A."/>
            <person name="Henrissat B."/>
            <person name="Duncan S.H."/>
            <person name="Flint H.J."/>
        </authorList>
    </citation>
    <scope>NUCLEOTIDE SEQUENCE</scope>
    <source>
        <strain evidence="3">NBRC 107715</strain>
    </source>
</reference>
<dbReference type="Proteomes" id="UP000321960">
    <property type="component" value="Unassembled WGS sequence"/>
</dbReference>
<evidence type="ECO:0000313" key="4">
    <source>
        <dbReference type="Proteomes" id="UP000321960"/>
    </source>
</evidence>
<name>A0A512J907_9HYPH</name>
<dbReference type="AlphaFoldDB" id="A0A512J907"/>
<evidence type="ECO:0000313" key="3">
    <source>
        <dbReference type="EMBL" id="GLS65490.1"/>
    </source>
</evidence>
<dbReference type="Proteomes" id="UP001156856">
    <property type="component" value="Unassembled WGS sequence"/>
</dbReference>
<protein>
    <submittedName>
        <fullName evidence="2">Uncharacterized protein</fullName>
    </submittedName>
</protein>
<evidence type="ECO:0000256" key="1">
    <source>
        <dbReference type="SAM" id="MobiDB-lite"/>
    </source>
</evidence>
<accession>A0A512J907</accession>
<dbReference type="EMBL" id="BJZU01000104">
    <property type="protein sequence ID" value="GEP06450.1"/>
    <property type="molecule type" value="Genomic_DNA"/>
</dbReference>
<feature type="region of interest" description="Disordered" evidence="1">
    <location>
        <begin position="71"/>
        <end position="92"/>
    </location>
</feature>
<reference evidence="2 4" key="3">
    <citation type="submission" date="2019-07" db="EMBL/GenBank/DDBJ databases">
        <title>Whole genome shotgun sequence of Methylobacterium oxalidis NBRC 107715.</title>
        <authorList>
            <person name="Hosoyama A."/>
            <person name="Uohara A."/>
            <person name="Ohji S."/>
            <person name="Ichikawa N."/>
        </authorList>
    </citation>
    <scope>NUCLEOTIDE SEQUENCE [LARGE SCALE GENOMIC DNA]</scope>
    <source>
        <strain evidence="2 4">NBRC 107715</strain>
    </source>
</reference>
<sequence length="92" mass="9927">MLTADHLLNVVDAFREARGISDSRVSTLLFNDGKRIKLLRAGGDLGSRHLAAAMRWLSENWPTDAVWPADITRPDPMPSAANTAAAQSEVAA</sequence>
<keyword evidence="5" id="KW-1185">Reference proteome</keyword>
<evidence type="ECO:0000313" key="2">
    <source>
        <dbReference type="EMBL" id="GEP06450.1"/>
    </source>
</evidence>
<reference evidence="3" key="4">
    <citation type="submission" date="2023-01" db="EMBL/GenBank/DDBJ databases">
        <title>Draft genome sequence of Methylobacterium oxalidis strain NBRC 107715.</title>
        <authorList>
            <person name="Sun Q."/>
            <person name="Mori K."/>
        </authorList>
    </citation>
    <scope>NUCLEOTIDE SEQUENCE</scope>
    <source>
        <strain evidence="3">NBRC 107715</strain>
    </source>
</reference>
<dbReference type="EMBL" id="BSPK01000072">
    <property type="protein sequence ID" value="GLS65490.1"/>
    <property type="molecule type" value="Genomic_DNA"/>
</dbReference>
<gene>
    <name evidence="3" type="ORF">GCM10007888_38720</name>
    <name evidence="2" type="ORF">MOX02_44880</name>
</gene>